<evidence type="ECO:0000313" key="3">
    <source>
        <dbReference type="EMBL" id="MEI5907254.1"/>
    </source>
</evidence>
<dbReference type="InterPro" id="IPR028976">
    <property type="entry name" value="CheC-like_sf"/>
</dbReference>
<dbReference type="InterPro" id="IPR028051">
    <property type="entry name" value="CheX-like_dom"/>
</dbReference>
<gene>
    <name evidence="3" type="ORF">WAK64_09310</name>
</gene>
<dbReference type="CDD" id="cd17906">
    <property type="entry name" value="CheX"/>
    <property type="match status" value="1"/>
</dbReference>
<evidence type="ECO:0000256" key="1">
    <source>
        <dbReference type="ARBA" id="ARBA00022500"/>
    </source>
</evidence>
<dbReference type="Gene3D" id="3.40.1550.10">
    <property type="entry name" value="CheC-like"/>
    <property type="match status" value="1"/>
</dbReference>
<keyword evidence="1" id="KW-0145">Chemotaxis</keyword>
<protein>
    <submittedName>
        <fullName evidence="3">Chemotaxis protein CheX</fullName>
    </submittedName>
</protein>
<dbReference type="RefSeq" id="WP_336586690.1">
    <property type="nucleotide sequence ID" value="NZ_JBBAXC010000006.1"/>
</dbReference>
<keyword evidence="4" id="KW-1185">Reference proteome</keyword>
<proteinExistence type="predicted"/>
<dbReference type="PANTHER" id="PTHR39452:SF1">
    <property type="entry name" value="CHEY-P PHOSPHATASE CHEX"/>
    <property type="match status" value="1"/>
</dbReference>
<dbReference type="SUPFAM" id="SSF103039">
    <property type="entry name" value="CheC-like"/>
    <property type="match status" value="1"/>
</dbReference>
<dbReference type="PANTHER" id="PTHR39452">
    <property type="entry name" value="CHEY-P PHOSPHATASE CHEX"/>
    <property type="match status" value="1"/>
</dbReference>
<comment type="caution">
    <text evidence="3">The sequence shown here is derived from an EMBL/GenBank/DDBJ whole genome shotgun (WGS) entry which is preliminary data.</text>
</comment>
<organism evidence="3 4">
    <name type="scientific">Bacillus spongiae</name>
    <dbReference type="NCBI Taxonomy" id="2683610"/>
    <lineage>
        <taxon>Bacteria</taxon>
        <taxon>Bacillati</taxon>
        <taxon>Bacillota</taxon>
        <taxon>Bacilli</taxon>
        <taxon>Bacillales</taxon>
        <taxon>Bacillaceae</taxon>
        <taxon>Bacillus</taxon>
    </lineage>
</organism>
<evidence type="ECO:0000313" key="4">
    <source>
        <dbReference type="Proteomes" id="UP001312865"/>
    </source>
</evidence>
<reference evidence="3 4" key="1">
    <citation type="journal article" date="2018" name="J. Microbiol.">
        <title>Bacillus spongiae sp. nov., isolated from sponge of Jeju Island.</title>
        <authorList>
            <person name="Lee G.E."/>
            <person name="Im W.T."/>
            <person name="Park J.S."/>
        </authorList>
    </citation>
    <scope>NUCLEOTIDE SEQUENCE [LARGE SCALE GENOMIC DNA]</scope>
    <source>
        <strain evidence="3 4">135PIL107-10</strain>
    </source>
</reference>
<accession>A0ABU8HD15</accession>
<sequence>MTSSNSIHKVLNSSIEAIRAVIPISLKVDKPSLLQHPIFQHRFGVLIGITGDVRGKVIVESQHDTLKGIGTAMFGIPVEGEMLESFAGELGNMIAGNLSTNIANKGLTTDITPPTVIVGQSKLYGFEQAILLPIHIVSLGELQIIFMLEQPQKKRENSFQ</sequence>
<dbReference type="Proteomes" id="UP001312865">
    <property type="component" value="Unassembled WGS sequence"/>
</dbReference>
<evidence type="ECO:0000259" key="2">
    <source>
        <dbReference type="Pfam" id="PF13690"/>
    </source>
</evidence>
<dbReference type="InterPro" id="IPR038756">
    <property type="entry name" value="CheX-like"/>
</dbReference>
<dbReference type="Pfam" id="PF13690">
    <property type="entry name" value="CheX"/>
    <property type="match status" value="1"/>
</dbReference>
<dbReference type="EMBL" id="JBBAXC010000006">
    <property type="protein sequence ID" value="MEI5907254.1"/>
    <property type="molecule type" value="Genomic_DNA"/>
</dbReference>
<feature type="domain" description="Chemotaxis phosphatase CheX-like" evidence="2">
    <location>
        <begin position="44"/>
        <end position="121"/>
    </location>
</feature>
<name>A0ABU8HD15_9BACI</name>